<evidence type="ECO:0000256" key="5">
    <source>
        <dbReference type="ARBA" id="ARBA00023004"/>
    </source>
</evidence>
<dbReference type="GO" id="GO:0005506">
    <property type="term" value="F:iron ion binding"/>
    <property type="evidence" value="ECO:0007669"/>
    <property type="project" value="InterPro"/>
</dbReference>
<dbReference type="SUPFAM" id="SSF48264">
    <property type="entry name" value="Cytochrome P450"/>
    <property type="match status" value="1"/>
</dbReference>
<dbReference type="PANTHER" id="PTHR24291">
    <property type="entry name" value="CYTOCHROME P450 FAMILY 4"/>
    <property type="match status" value="1"/>
</dbReference>
<dbReference type="Proteomes" id="UP000266178">
    <property type="component" value="Unassembled WGS sequence"/>
</dbReference>
<comment type="cofactor">
    <cofactor evidence="7">
        <name>heme</name>
        <dbReference type="ChEBI" id="CHEBI:30413"/>
    </cofactor>
</comment>
<dbReference type="CDD" id="cd20620">
    <property type="entry name" value="CYP132-like"/>
    <property type="match status" value="1"/>
</dbReference>
<evidence type="ECO:0000313" key="9">
    <source>
        <dbReference type="EMBL" id="RIH91405.1"/>
    </source>
</evidence>
<evidence type="ECO:0000256" key="3">
    <source>
        <dbReference type="ARBA" id="ARBA00022723"/>
    </source>
</evidence>
<evidence type="ECO:0000256" key="4">
    <source>
        <dbReference type="ARBA" id="ARBA00023002"/>
    </source>
</evidence>
<dbReference type="RefSeq" id="WP_119358135.1">
    <property type="nucleotide sequence ID" value="NZ_BJXM01000008.1"/>
</dbReference>
<dbReference type="Gene3D" id="1.10.630.10">
    <property type="entry name" value="Cytochrome P450"/>
    <property type="match status" value="1"/>
</dbReference>
<feature type="binding site" description="axial binding residue" evidence="7">
    <location>
        <position position="390"/>
    </location>
    <ligand>
        <name>heme</name>
        <dbReference type="ChEBI" id="CHEBI:30413"/>
    </ligand>
    <ligandPart>
        <name>Fe</name>
        <dbReference type="ChEBI" id="CHEBI:18248"/>
    </ligandPart>
</feature>
<dbReference type="PROSITE" id="PS00086">
    <property type="entry name" value="CYTOCHROME_P450"/>
    <property type="match status" value="1"/>
</dbReference>
<reference evidence="9 10" key="1">
    <citation type="submission" date="2018-08" db="EMBL/GenBank/DDBJ databases">
        <title>Meiothermus granaticius genome AF-68 sequencing project.</title>
        <authorList>
            <person name="Da Costa M.S."/>
            <person name="Albuquerque L."/>
            <person name="Raposo P."/>
            <person name="Froufe H.J.C."/>
            <person name="Barroso C.S."/>
            <person name="Egas C."/>
        </authorList>
    </citation>
    <scope>NUCLEOTIDE SEQUENCE [LARGE SCALE GENOMIC DNA]</scope>
    <source>
        <strain evidence="9 10">AF-68</strain>
    </source>
</reference>
<evidence type="ECO:0000256" key="7">
    <source>
        <dbReference type="PIRSR" id="PIRSR602401-1"/>
    </source>
</evidence>
<dbReference type="InterPro" id="IPR036396">
    <property type="entry name" value="Cyt_P450_sf"/>
</dbReference>
<dbReference type="OrthoDB" id="9789468at2"/>
<evidence type="ECO:0000256" key="2">
    <source>
        <dbReference type="ARBA" id="ARBA00022617"/>
    </source>
</evidence>
<protein>
    <submittedName>
        <fullName evidence="9">Pentalenene oxygenase</fullName>
        <ecNumber evidence="9">1.14.15.32</ecNumber>
    </submittedName>
</protein>
<dbReference type="EC" id="1.14.15.32" evidence="9"/>
<proteinExistence type="inferred from homology"/>
<sequence length="440" mass="49808">MSSAHPSHPRPPGLASLSPEQKRVLESFQGNPLEQFTYLAGQLGDVVDLSHPEWQGYLLSHPEHIEWVHLQTGRLFDKGYSEPATQALLGNGLVTSERAFWLRQRRMIQPAFHRERIAGYGQVMAGYALRLLADWQEGQERDVHADMMRVTLEIILKTLFDTEVGEQSQAFGRAMDWALGGMAGMFSGASEAQSLFNQGVEEINRFTAQVIAERRQNPTDRGDLLSMLLAAQDEEGSGMSDAQLLDECKTLIMAGHETTSNTLSWAFYLLWKHPQAEARLHDELERVLGGRTPTLEDLEALEYTNLVIKETLRLLPAVWSVGRRAAQDTEIGGYFVPEGTDLQMSQWVVHHDPRWYEQPLEFRPERWAGGLEKRLPKYAYFPFGGGPRMCIGNNFALMEAPLILATIAQRYRLQVLEAPRLEPSITLRPKHGLKVRLEPR</sequence>
<keyword evidence="10" id="KW-1185">Reference proteome</keyword>
<dbReference type="InterPro" id="IPR001128">
    <property type="entry name" value="Cyt_P450"/>
</dbReference>
<dbReference type="InterPro" id="IPR050196">
    <property type="entry name" value="Cytochrome_P450_Monoox"/>
</dbReference>
<evidence type="ECO:0000256" key="6">
    <source>
        <dbReference type="ARBA" id="ARBA00023033"/>
    </source>
</evidence>
<organism evidence="9 10">
    <name type="scientific">Meiothermus granaticius NBRC 107808</name>
    <dbReference type="NCBI Taxonomy" id="1227551"/>
    <lineage>
        <taxon>Bacteria</taxon>
        <taxon>Thermotogati</taxon>
        <taxon>Deinococcota</taxon>
        <taxon>Deinococci</taxon>
        <taxon>Thermales</taxon>
        <taxon>Thermaceae</taxon>
        <taxon>Meiothermus</taxon>
    </lineage>
</organism>
<evidence type="ECO:0000256" key="1">
    <source>
        <dbReference type="ARBA" id="ARBA00010617"/>
    </source>
</evidence>
<keyword evidence="5 7" id="KW-0408">Iron</keyword>
<comment type="similarity">
    <text evidence="1 8">Belongs to the cytochrome P450 family.</text>
</comment>
<dbReference type="InterPro" id="IPR017972">
    <property type="entry name" value="Cyt_P450_CS"/>
</dbReference>
<gene>
    <name evidence="9" type="primary">ptlI</name>
    <name evidence="9" type="ORF">Mgrana_02686</name>
</gene>
<dbReference type="EMBL" id="QWLB01000044">
    <property type="protein sequence ID" value="RIH91405.1"/>
    <property type="molecule type" value="Genomic_DNA"/>
</dbReference>
<dbReference type="InterPro" id="IPR002401">
    <property type="entry name" value="Cyt_P450_E_grp-I"/>
</dbReference>
<dbReference type="AlphaFoldDB" id="A0A399F6N9"/>
<dbReference type="Pfam" id="PF00067">
    <property type="entry name" value="p450"/>
    <property type="match status" value="1"/>
</dbReference>
<keyword evidence="4 8" id="KW-0560">Oxidoreductase</keyword>
<dbReference type="PRINTS" id="PR00463">
    <property type="entry name" value="EP450I"/>
</dbReference>
<keyword evidence="3 7" id="KW-0479">Metal-binding</keyword>
<accession>A0A399F6N9</accession>
<dbReference type="GO" id="GO:0016705">
    <property type="term" value="F:oxidoreductase activity, acting on paired donors, with incorporation or reduction of molecular oxygen"/>
    <property type="evidence" value="ECO:0007669"/>
    <property type="project" value="InterPro"/>
</dbReference>
<keyword evidence="6 8" id="KW-0503">Monooxygenase</keyword>
<evidence type="ECO:0000313" key="10">
    <source>
        <dbReference type="Proteomes" id="UP000266178"/>
    </source>
</evidence>
<comment type="caution">
    <text evidence="9">The sequence shown here is derived from an EMBL/GenBank/DDBJ whole genome shotgun (WGS) entry which is preliminary data.</text>
</comment>
<dbReference type="PRINTS" id="PR00385">
    <property type="entry name" value="P450"/>
</dbReference>
<dbReference type="GO" id="GO:0004497">
    <property type="term" value="F:monooxygenase activity"/>
    <property type="evidence" value="ECO:0007669"/>
    <property type="project" value="UniProtKB-KW"/>
</dbReference>
<keyword evidence="2 7" id="KW-0349">Heme</keyword>
<name>A0A399F6N9_9DEIN</name>
<dbReference type="GO" id="GO:0020037">
    <property type="term" value="F:heme binding"/>
    <property type="evidence" value="ECO:0007669"/>
    <property type="project" value="InterPro"/>
</dbReference>
<evidence type="ECO:0000256" key="8">
    <source>
        <dbReference type="RuleBase" id="RU000461"/>
    </source>
</evidence>
<dbReference type="PANTHER" id="PTHR24291:SF50">
    <property type="entry name" value="BIFUNCTIONAL ALBAFLAVENONE MONOOXYGENASE_TERPENE SYNTHASE"/>
    <property type="match status" value="1"/>
</dbReference>